<sequence>MPGMDTPSTISDPERIRALAHPVRLELLDHLRDVDEATATECAARVGESVASCSFHLRILEKYGYIERAQQRGREKPWRVRRPGSSLDARPDRAVPGSLHAVQELAALTVTREADRVARYLAQASEEPDEWLQAVTVSTAGFWATAAELRELSQEVHDLVQRFSGRSADPALRPEGARHARLFATVNPDPAPRQED</sequence>
<dbReference type="EMBL" id="BMLB01000003">
    <property type="protein sequence ID" value="GGK70816.1"/>
    <property type="molecule type" value="Genomic_DNA"/>
</dbReference>
<dbReference type="SMART" id="SM00418">
    <property type="entry name" value="HTH_ARSR"/>
    <property type="match status" value="1"/>
</dbReference>
<dbReference type="Pfam" id="PF12840">
    <property type="entry name" value="HTH_20"/>
    <property type="match status" value="1"/>
</dbReference>
<dbReference type="InterPro" id="IPR036390">
    <property type="entry name" value="WH_DNA-bd_sf"/>
</dbReference>
<dbReference type="InterPro" id="IPR001845">
    <property type="entry name" value="HTH_ArsR_DNA-bd_dom"/>
</dbReference>
<dbReference type="InterPro" id="IPR036388">
    <property type="entry name" value="WH-like_DNA-bd_sf"/>
</dbReference>
<dbReference type="InterPro" id="IPR011991">
    <property type="entry name" value="ArsR-like_HTH"/>
</dbReference>
<evidence type="ECO:0000256" key="1">
    <source>
        <dbReference type="SAM" id="MobiDB-lite"/>
    </source>
</evidence>
<evidence type="ECO:0000313" key="4">
    <source>
        <dbReference type="Proteomes" id="UP000662111"/>
    </source>
</evidence>
<gene>
    <name evidence="3" type="ORF">GCM10011509_19080</name>
</gene>
<evidence type="ECO:0000259" key="2">
    <source>
        <dbReference type="SMART" id="SM00418"/>
    </source>
</evidence>
<feature type="region of interest" description="Disordered" evidence="1">
    <location>
        <begin position="74"/>
        <end position="93"/>
    </location>
</feature>
<dbReference type="Gene3D" id="1.10.10.10">
    <property type="entry name" value="Winged helix-like DNA-binding domain superfamily/Winged helix DNA-binding domain"/>
    <property type="match status" value="1"/>
</dbReference>
<accession>A0ABQ2FBA4</accession>
<reference evidence="4" key="1">
    <citation type="journal article" date="2019" name="Int. J. Syst. Evol. Microbiol.">
        <title>The Global Catalogue of Microorganisms (GCM) 10K type strain sequencing project: providing services to taxonomists for standard genome sequencing and annotation.</title>
        <authorList>
            <consortium name="The Broad Institute Genomics Platform"/>
            <consortium name="The Broad Institute Genome Sequencing Center for Infectious Disease"/>
            <person name="Wu L."/>
            <person name="Ma J."/>
        </authorList>
    </citation>
    <scope>NUCLEOTIDE SEQUENCE [LARGE SCALE GENOMIC DNA]</scope>
    <source>
        <strain evidence="4">CGMCC 1.5362</strain>
    </source>
</reference>
<organism evidence="3 4">
    <name type="scientific">Ornithinimicrobium pekingense</name>
    <dbReference type="NCBI Taxonomy" id="384677"/>
    <lineage>
        <taxon>Bacteria</taxon>
        <taxon>Bacillati</taxon>
        <taxon>Actinomycetota</taxon>
        <taxon>Actinomycetes</taxon>
        <taxon>Micrococcales</taxon>
        <taxon>Ornithinimicrobiaceae</taxon>
        <taxon>Ornithinimicrobium</taxon>
    </lineage>
</organism>
<protein>
    <submittedName>
        <fullName evidence="3">Transcriptional regulator</fullName>
    </submittedName>
</protein>
<feature type="domain" description="HTH arsR-type" evidence="2">
    <location>
        <begin position="14"/>
        <end position="104"/>
    </location>
</feature>
<proteinExistence type="predicted"/>
<evidence type="ECO:0000313" key="3">
    <source>
        <dbReference type="EMBL" id="GGK70816.1"/>
    </source>
</evidence>
<comment type="caution">
    <text evidence="3">The sequence shown here is derived from an EMBL/GenBank/DDBJ whole genome shotgun (WGS) entry which is preliminary data.</text>
</comment>
<dbReference type="SUPFAM" id="SSF46785">
    <property type="entry name" value="Winged helix' DNA-binding domain"/>
    <property type="match status" value="1"/>
</dbReference>
<keyword evidence="4" id="KW-1185">Reference proteome</keyword>
<dbReference type="CDD" id="cd00090">
    <property type="entry name" value="HTH_ARSR"/>
    <property type="match status" value="1"/>
</dbReference>
<name>A0ABQ2FBA4_9MICO</name>
<dbReference type="Proteomes" id="UP000662111">
    <property type="component" value="Unassembled WGS sequence"/>
</dbReference>